<reference evidence="1" key="1">
    <citation type="submission" date="2019-10" db="EMBL/GenBank/DDBJ databases">
        <authorList>
            <consortium name="Genoscope - CEA"/>
            <person name="William W."/>
        </authorList>
    </citation>
    <scope>NUCLEOTIDE SEQUENCE [LARGE SCALE GENOMIC DNA]</scope>
    <source>
        <strain evidence="1">BBR_PRJEB10992</strain>
    </source>
</reference>
<dbReference type="Proteomes" id="UP000184550">
    <property type="component" value="Unassembled WGS sequence"/>
</dbReference>
<proteinExistence type="predicted"/>
<dbReference type="AlphaFoldDB" id="A0A7Z9DZY7"/>
<name>A0A7Z9DZY7_9CYAN</name>
<protein>
    <submittedName>
        <fullName evidence="1">Hemolysin-type calcium-binding region protein</fullName>
    </submittedName>
</protein>
<accession>A0A7Z9DZY7</accession>
<dbReference type="EMBL" id="CZCU02000124">
    <property type="protein sequence ID" value="VXD15599.1"/>
    <property type="molecule type" value="Genomic_DNA"/>
</dbReference>
<evidence type="ECO:0000313" key="1">
    <source>
        <dbReference type="EMBL" id="VXD15599.1"/>
    </source>
</evidence>
<keyword evidence="2" id="KW-1185">Reference proteome</keyword>
<comment type="caution">
    <text evidence="1">The sequence shown here is derived from an EMBL/GenBank/DDBJ whole genome shotgun (WGS) entry which is preliminary data.</text>
</comment>
<sequence length="298" mass="33683">MLTLETLFDEEFYLAKYPDVAQTLESGEFDTAFDHFIEIGQVSGYNPNALFDTPYYQEVNPDLAAQIEGGFLTPVEHFINYGQFELRSPNPFFDPGYYLEQYPDVKAGFLRAEINPFEHFFLYGQYEGRNPSIAFDTNFYQTRYPEILTELESGLYNTLFEHFWQRGLEAGRLGIPPALKDDLTQAVDVDILLGNRTIVGLITDADPVDIYQLIIPNNNSEFSAIMNQMKANLDLDLIQDFNNNQAVQSNEIIATSANLGLTPESILIDSLPSGIYFVRVSQVEGSTNYLLNLSATPI</sequence>
<dbReference type="SUPFAM" id="SSF89260">
    <property type="entry name" value="Collagen-binding domain"/>
    <property type="match status" value="1"/>
</dbReference>
<dbReference type="OrthoDB" id="467319at2"/>
<evidence type="ECO:0000313" key="2">
    <source>
        <dbReference type="Proteomes" id="UP000184550"/>
    </source>
</evidence>
<dbReference type="Gene3D" id="2.60.120.380">
    <property type="match status" value="1"/>
</dbReference>
<gene>
    <name evidence="1" type="ORF">PL8927_50070</name>
</gene>
<dbReference type="RefSeq" id="WP_083616509.1">
    <property type="nucleotide sequence ID" value="NZ_LR734824.1"/>
</dbReference>
<organism evidence="1 2">
    <name type="scientific">Planktothrix serta PCC 8927</name>
    <dbReference type="NCBI Taxonomy" id="671068"/>
    <lineage>
        <taxon>Bacteria</taxon>
        <taxon>Bacillati</taxon>
        <taxon>Cyanobacteriota</taxon>
        <taxon>Cyanophyceae</taxon>
        <taxon>Oscillatoriophycideae</taxon>
        <taxon>Oscillatoriales</taxon>
        <taxon>Microcoleaceae</taxon>
        <taxon>Planktothrix</taxon>
    </lineage>
</organism>